<feature type="compositionally biased region" description="Polar residues" evidence="1">
    <location>
        <begin position="448"/>
        <end position="461"/>
    </location>
</feature>
<evidence type="ECO:0000256" key="1">
    <source>
        <dbReference type="SAM" id="MobiDB-lite"/>
    </source>
</evidence>
<evidence type="ECO:0000313" key="2">
    <source>
        <dbReference type="EMBL" id="KAF2200429.1"/>
    </source>
</evidence>
<evidence type="ECO:0000313" key="3">
    <source>
        <dbReference type="Proteomes" id="UP000799536"/>
    </source>
</evidence>
<protein>
    <submittedName>
        <fullName evidence="2">Uncharacterized protein</fullName>
    </submittedName>
</protein>
<feature type="compositionally biased region" description="Basic and acidic residues" evidence="1">
    <location>
        <begin position="199"/>
        <end position="234"/>
    </location>
</feature>
<organism evidence="2 3">
    <name type="scientific">Delitschia confertaspora ATCC 74209</name>
    <dbReference type="NCBI Taxonomy" id="1513339"/>
    <lineage>
        <taxon>Eukaryota</taxon>
        <taxon>Fungi</taxon>
        <taxon>Dikarya</taxon>
        <taxon>Ascomycota</taxon>
        <taxon>Pezizomycotina</taxon>
        <taxon>Dothideomycetes</taxon>
        <taxon>Pleosporomycetidae</taxon>
        <taxon>Pleosporales</taxon>
        <taxon>Delitschiaceae</taxon>
        <taxon>Delitschia</taxon>
    </lineage>
</organism>
<dbReference type="Proteomes" id="UP000799536">
    <property type="component" value="Unassembled WGS sequence"/>
</dbReference>
<sequence>MAVPSLQNGASCSDVRNNRNQPITTANHVTNAAAHRQLLLSDCCSLMEKIKARFSGTEKWRTPGACQMALDQFAEGTASEHHLRGVWEHGLHHEKDLLNQFKRICYGKAEPVVKEKDKKPLGVGGGTQPAFALPPAALVVEEVSSILTSPSIRGSSFGSTTCSRIITSVANATRQNSIQSSEIPSTGSAKAWITAQQTPHHEHGLQKRDSVRERSEVENTHDAKKPKTSNDGEKAATPPTRSVHFILPSRPEPVRPQPLLSPDLAHTIFSIVAGIPTTDPPPAPDEANQNERNFTLAKGTLLQAQRQAQSKGVVSETFNIARSLLNMYDARPQQGNDGSDKAGEASSVPDGVDTARSPSTENSSFWQKGLQKLSLEGKKKVSDKADDTPIENEGRSMTYAEYRCRVDPYIITTSRLLPTILIHSPIPERQIANLDVIVEGTAPEIPNSSAVELEPKSSSKGKQIARMPDGTLFDEDDPDSRLRARINSLGIRKSGRAVNVRDLDDEMKRYLRGRGFRLHYPPDEEEEEDREELMKRGEGSKSGSGSGGKGKGGFDIRLG</sequence>
<feature type="region of interest" description="Disordered" evidence="1">
    <location>
        <begin position="330"/>
        <end position="367"/>
    </location>
</feature>
<dbReference type="AlphaFoldDB" id="A0A9P4JLG0"/>
<reference evidence="2" key="1">
    <citation type="journal article" date="2020" name="Stud. Mycol.">
        <title>101 Dothideomycetes genomes: a test case for predicting lifestyles and emergence of pathogens.</title>
        <authorList>
            <person name="Haridas S."/>
            <person name="Albert R."/>
            <person name="Binder M."/>
            <person name="Bloem J."/>
            <person name="Labutti K."/>
            <person name="Salamov A."/>
            <person name="Andreopoulos B."/>
            <person name="Baker S."/>
            <person name="Barry K."/>
            <person name="Bills G."/>
            <person name="Bluhm B."/>
            <person name="Cannon C."/>
            <person name="Castanera R."/>
            <person name="Culley D."/>
            <person name="Daum C."/>
            <person name="Ezra D."/>
            <person name="Gonzalez J."/>
            <person name="Henrissat B."/>
            <person name="Kuo A."/>
            <person name="Liang C."/>
            <person name="Lipzen A."/>
            <person name="Lutzoni F."/>
            <person name="Magnuson J."/>
            <person name="Mondo S."/>
            <person name="Nolan M."/>
            <person name="Ohm R."/>
            <person name="Pangilinan J."/>
            <person name="Park H.-J."/>
            <person name="Ramirez L."/>
            <person name="Alfaro M."/>
            <person name="Sun H."/>
            <person name="Tritt A."/>
            <person name="Yoshinaga Y."/>
            <person name="Zwiers L.-H."/>
            <person name="Turgeon B."/>
            <person name="Goodwin S."/>
            <person name="Spatafora J."/>
            <person name="Crous P."/>
            <person name="Grigoriev I."/>
        </authorList>
    </citation>
    <scope>NUCLEOTIDE SEQUENCE</scope>
    <source>
        <strain evidence="2">ATCC 74209</strain>
    </source>
</reference>
<gene>
    <name evidence="2" type="ORF">GQ43DRAFT_481603</name>
</gene>
<dbReference type="EMBL" id="ML994023">
    <property type="protein sequence ID" value="KAF2200429.1"/>
    <property type="molecule type" value="Genomic_DNA"/>
</dbReference>
<feature type="compositionally biased region" description="Polar residues" evidence="1">
    <location>
        <begin position="356"/>
        <end position="366"/>
    </location>
</feature>
<feature type="compositionally biased region" description="Gly residues" evidence="1">
    <location>
        <begin position="540"/>
        <end position="551"/>
    </location>
</feature>
<accession>A0A9P4JLG0</accession>
<feature type="region of interest" description="Disordered" evidence="1">
    <location>
        <begin position="516"/>
        <end position="559"/>
    </location>
</feature>
<keyword evidence="3" id="KW-1185">Reference proteome</keyword>
<feature type="region of interest" description="Disordered" evidence="1">
    <location>
        <begin position="194"/>
        <end position="254"/>
    </location>
</feature>
<comment type="caution">
    <text evidence="2">The sequence shown here is derived from an EMBL/GenBank/DDBJ whole genome shotgun (WGS) entry which is preliminary data.</text>
</comment>
<name>A0A9P4JLG0_9PLEO</name>
<proteinExistence type="predicted"/>
<feature type="region of interest" description="Disordered" evidence="1">
    <location>
        <begin position="448"/>
        <end position="478"/>
    </location>
</feature>